<accession>A0A3P9CJG4</accession>
<evidence type="ECO:0000313" key="2">
    <source>
        <dbReference type="Proteomes" id="UP000265160"/>
    </source>
</evidence>
<name>A0A3P9CJG4_9CICH</name>
<protein>
    <recommendedName>
        <fullName evidence="3">COMM domain-containing protein</fullName>
    </recommendedName>
</protein>
<dbReference type="GeneTree" id="ENSGT00990000210423"/>
<reference evidence="1" key="2">
    <citation type="submission" date="2025-09" db="UniProtKB">
        <authorList>
            <consortium name="Ensembl"/>
        </authorList>
    </citation>
    <scope>IDENTIFICATION</scope>
</reference>
<evidence type="ECO:0008006" key="3">
    <source>
        <dbReference type="Google" id="ProtNLM"/>
    </source>
</evidence>
<organism evidence="1 2">
    <name type="scientific">Maylandia zebra</name>
    <name type="common">zebra mbuna</name>
    <dbReference type="NCBI Taxonomy" id="106582"/>
    <lineage>
        <taxon>Eukaryota</taxon>
        <taxon>Metazoa</taxon>
        <taxon>Chordata</taxon>
        <taxon>Craniata</taxon>
        <taxon>Vertebrata</taxon>
        <taxon>Euteleostomi</taxon>
        <taxon>Actinopterygii</taxon>
        <taxon>Neopterygii</taxon>
        <taxon>Teleostei</taxon>
        <taxon>Neoteleostei</taxon>
        <taxon>Acanthomorphata</taxon>
        <taxon>Ovalentaria</taxon>
        <taxon>Cichlomorphae</taxon>
        <taxon>Cichliformes</taxon>
        <taxon>Cichlidae</taxon>
        <taxon>African cichlids</taxon>
        <taxon>Pseudocrenilabrinae</taxon>
        <taxon>Haplochromini</taxon>
        <taxon>Maylandia</taxon>
        <taxon>Maylandia zebra complex</taxon>
    </lineage>
</organism>
<dbReference type="Ensembl" id="ENSMZET00005022691.1">
    <property type="protein sequence ID" value="ENSMZEP00005021971.1"/>
    <property type="gene ID" value="ENSMZEG00005016470.1"/>
</dbReference>
<dbReference type="AlphaFoldDB" id="A0A3P9CJG4"/>
<dbReference type="PANTHER" id="PTHR15857:SF0">
    <property type="entry name" value="COMM DOMAIN-CONTAINING PROTEIN 2"/>
    <property type="match status" value="1"/>
</dbReference>
<reference evidence="1" key="1">
    <citation type="submission" date="2025-08" db="UniProtKB">
        <authorList>
            <consortium name="Ensembl"/>
        </authorList>
    </citation>
    <scope>IDENTIFICATION</scope>
</reference>
<dbReference type="PANTHER" id="PTHR15857">
    <property type="entry name" value="COMM DOMAIN CONTAINING PROTEIN 2"/>
    <property type="match status" value="1"/>
</dbReference>
<dbReference type="STRING" id="106582.ENSMZEP00005021971"/>
<proteinExistence type="predicted"/>
<keyword evidence="2" id="KW-1185">Reference proteome</keyword>
<dbReference type="InterPro" id="IPR037354">
    <property type="entry name" value="Commd2"/>
</dbReference>
<sequence>MLLVLSEEHKEHLSFLPQVDAAGYAEFLRRGASPKVYEGAATLPRVTAVSFSLSLEELNQMLLQLYLQHHSQIRSILSHLPSSMPAYHNLEWRLDVQVYCF</sequence>
<dbReference type="Proteomes" id="UP000265160">
    <property type="component" value="Unplaced"/>
</dbReference>
<evidence type="ECO:0000313" key="1">
    <source>
        <dbReference type="Ensembl" id="ENSMZEP00005021971.1"/>
    </source>
</evidence>